<keyword evidence="3 7" id="KW-0547">Nucleotide-binding</keyword>
<sequence length="591" mass="64883">MDNEADIILEDTISFCERDERDARLISMLRQSRADSLTGDKLTIEAPSRFAYSYLMKQRKIIERYLEEIAFCPLTLHIGIPRSSSGDADGRSAAPAAASAVPAGAAGDGGRSLEATSGETSAAALAADAHGPTAERENAAADGDPRARETPSGAAAAVLGTQQRDAAETKGVTIKNTLSQDAFRKMMNSIAGQESRQPKPKTMAEGASGREGADGGDFPSVPVNSKFTFENFVYGEENKQAYQSSLRFAAFAEEPGSYTSLFIYGNSGLGKTHLLLAIENYLAETKPYMRVKYANSQAYIDDFINEVAIQKTDGHAILRDYHAADILIIDDIQNIIGKTASIDYFFRLMDEFIRDNKKVVIASDRAPKKLGMDERLTSRFNGGMLCLVSEPGFEMKYAILKRYYENNVLASDAAPLTRETTDVSLLSSIYTGGGHLSDAQLRHMAEISGTNIRELESFCERCACDSYEKEQVGEELTGEDIEAIADEYFDTARKKIHIDTVQSVVEEFYHVTHEEMIGPRRTANIAFARHVAVYLSNDMCDTTTPAVGAQFGGRDHSTVLNSMKVIEKKMKGDRALCEELQQLRNKIVLKS</sequence>
<dbReference type="RefSeq" id="WP_013707876.1">
    <property type="nucleotide sequence ID" value="NC_015389.1"/>
</dbReference>
<evidence type="ECO:0000256" key="6">
    <source>
        <dbReference type="ARBA" id="ARBA00023125"/>
    </source>
</evidence>
<evidence type="ECO:0000313" key="12">
    <source>
        <dbReference type="EMBL" id="AEB06133.1"/>
    </source>
</evidence>
<dbReference type="eggNOG" id="COG0593">
    <property type="taxonomic scope" value="Bacteria"/>
</dbReference>
<evidence type="ECO:0000256" key="9">
    <source>
        <dbReference type="SAM" id="MobiDB-lite"/>
    </source>
</evidence>
<dbReference type="SUPFAM" id="SSF48295">
    <property type="entry name" value="TrpR-like"/>
    <property type="match status" value="1"/>
</dbReference>
<comment type="function">
    <text evidence="7">Plays an essential role in the initiation and regulation of chromosomal replication. ATP-DnaA binds to the origin of replication (oriC) to initiate formation of the DNA replication initiation complex once per cell cycle. Binds the DnaA box (a 9 base pair repeat at the origin) and separates the double-stranded (ds)DNA. Forms a right-handed helical filament on oriC DNA; dsDNA binds to the exterior of the filament while single-stranded (ss)DNA is stabiized in the filament's interior. The ATP-DnaA-oriC complex binds and stabilizes one strand of the AT-rich DNA unwinding element (DUE), permitting loading of DNA polymerase. After initiation quickly degrades to an ADP-DnaA complex that is not apt for DNA replication. Binds acidic phospholipids.</text>
</comment>
<dbReference type="InterPro" id="IPR003593">
    <property type="entry name" value="AAA+_ATPase"/>
</dbReference>
<dbReference type="InterPro" id="IPR027417">
    <property type="entry name" value="P-loop_NTPase"/>
</dbReference>
<keyword evidence="4 7" id="KW-0067">ATP-binding</keyword>
<feature type="compositionally biased region" description="Low complexity" evidence="9">
    <location>
        <begin position="84"/>
        <end position="105"/>
    </location>
</feature>
<dbReference type="GO" id="GO:0005886">
    <property type="term" value="C:plasma membrane"/>
    <property type="evidence" value="ECO:0007669"/>
    <property type="project" value="TreeGrafter"/>
</dbReference>
<dbReference type="InterPro" id="IPR010921">
    <property type="entry name" value="Trp_repressor/repl_initiator"/>
</dbReference>
<accession>F2N6T4</accession>
<dbReference type="CDD" id="cd06571">
    <property type="entry name" value="Bac_DnaA_C"/>
    <property type="match status" value="1"/>
</dbReference>
<dbReference type="PRINTS" id="PR00051">
    <property type="entry name" value="DNAA"/>
</dbReference>
<keyword evidence="5" id="KW-0446">Lipid-binding</keyword>
<dbReference type="EMBL" id="CP002628">
    <property type="protein sequence ID" value="AEB06133.1"/>
    <property type="molecule type" value="Genomic_DNA"/>
</dbReference>
<dbReference type="SUPFAM" id="SSF52540">
    <property type="entry name" value="P-loop containing nucleoside triphosphate hydrolases"/>
    <property type="match status" value="1"/>
</dbReference>
<gene>
    <name evidence="12" type="ordered locus">Corgl_0002</name>
</gene>
<evidence type="ECO:0000259" key="11">
    <source>
        <dbReference type="SMART" id="SM00760"/>
    </source>
</evidence>
<evidence type="ECO:0000313" key="13">
    <source>
        <dbReference type="Proteomes" id="UP000006851"/>
    </source>
</evidence>
<feature type="region of interest" description="Disordered" evidence="9">
    <location>
        <begin position="84"/>
        <end position="172"/>
    </location>
</feature>
<dbReference type="InterPro" id="IPR013317">
    <property type="entry name" value="DnaA_dom"/>
</dbReference>
<organism evidence="12 13">
    <name type="scientific">Coriobacterium glomerans (strain ATCC 49209 / DSM 20642 / JCM 10262 / PW2)</name>
    <dbReference type="NCBI Taxonomy" id="700015"/>
    <lineage>
        <taxon>Bacteria</taxon>
        <taxon>Bacillati</taxon>
        <taxon>Actinomycetota</taxon>
        <taxon>Coriobacteriia</taxon>
        <taxon>Coriobacteriales</taxon>
        <taxon>Coriobacteriaceae</taxon>
        <taxon>Coriobacterium</taxon>
    </lineage>
</organism>
<feature type="domain" description="AAA+ ATPase" evidence="10">
    <location>
        <begin position="257"/>
        <end position="385"/>
    </location>
</feature>
<reference evidence="13" key="1">
    <citation type="journal article" date="2013" name="Stand. Genomic Sci.">
        <title>Complete genome sequence of Coriobacterium glomerans type strain (PW2(T)) from the midgut of Pyrrhocoris apterus L. (red soldier bug).</title>
        <authorList>
            <person name="Stackebrandt E."/>
            <person name="Zeytun A."/>
            <person name="Lapidus A."/>
            <person name="Nolan M."/>
            <person name="Lucas S."/>
            <person name="Hammon N."/>
            <person name="Deshpande S."/>
            <person name="Cheng J.F."/>
            <person name="Tapia R."/>
            <person name="Goodwin L.A."/>
            <person name="Pitluck S."/>
            <person name="Liolios K."/>
            <person name="Pagani I."/>
            <person name="Ivanova N."/>
            <person name="Mavromatis K."/>
            <person name="Mikhailova N."/>
            <person name="Huntemann M."/>
            <person name="Pati A."/>
            <person name="Chen A."/>
            <person name="Palaniappan K."/>
            <person name="Chang Y.J."/>
            <person name="Land M."/>
            <person name="Hauser L."/>
            <person name="Rohde M."/>
            <person name="Pukall R."/>
            <person name="Goker M."/>
            <person name="Detter J.C."/>
            <person name="Woyke T."/>
            <person name="Bristow J."/>
            <person name="Eisen J.A."/>
            <person name="Markowitz V."/>
            <person name="Hugenholtz P."/>
            <person name="Kyrpides N.C."/>
            <person name="Klenk H.P."/>
        </authorList>
    </citation>
    <scope>NUCLEOTIDE SEQUENCE</scope>
    <source>
        <strain evidence="13">ATCC 49209 / DSM 20642 / JCM 10262 / PW2</strain>
    </source>
</reference>
<dbReference type="HOGENOM" id="CLU_026910_3_1_11"/>
<dbReference type="OrthoDB" id="9807019at2"/>
<dbReference type="GO" id="GO:0006275">
    <property type="term" value="P:regulation of DNA replication"/>
    <property type="evidence" value="ECO:0007669"/>
    <property type="project" value="InterPro"/>
</dbReference>
<dbReference type="GO" id="GO:0003688">
    <property type="term" value="F:DNA replication origin binding"/>
    <property type="evidence" value="ECO:0007669"/>
    <property type="project" value="TreeGrafter"/>
</dbReference>
<dbReference type="Pfam" id="PF08299">
    <property type="entry name" value="Bac_DnaA_C"/>
    <property type="match status" value="1"/>
</dbReference>
<evidence type="ECO:0000256" key="1">
    <source>
        <dbReference type="ARBA" id="ARBA00022490"/>
    </source>
</evidence>
<dbReference type="AlphaFoldDB" id="F2N6T4"/>
<dbReference type="KEGG" id="cgo:Corgl_0002"/>
<proteinExistence type="inferred from homology"/>
<evidence type="ECO:0000256" key="5">
    <source>
        <dbReference type="ARBA" id="ARBA00023121"/>
    </source>
</evidence>
<dbReference type="GO" id="GO:0008289">
    <property type="term" value="F:lipid binding"/>
    <property type="evidence" value="ECO:0007669"/>
    <property type="project" value="UniProtKB-KW"/>
</dbReference>
<dbReference type="STRING" id="700015.Corgl_0002"/>
<evidence type="ECO:0000256" key="4">
    <source>
        <dbReference type="ARBA" id="ARBA00022840"/>
    </source>
</evidence>
<evidence type="ECO:0000256" key="8">
    <source>
        <dbReference type="RuleBase" id="RU004227"/>
    </source>
</evidence>
<evidence type="ECO:0000256" key="7">
    <source>
        <dbReference type="RuleBase" id="RU000577"/>
    </source>
</evidence>
<keyword evidence="6 7" id="KW-0238">DNA-binding</keyword>
<protein>
    <recommendedName>
        <fullName evidence="7">Chromosomal replication initiator protein DnaA</fullName>
    </recommendedName>
</protein>
<dbReference type="Pfam" id="PF00308">
    <property type="entry name" value="Bac_DnaA"/>
    <property type="match status" value="1"/>
</dbReference>
<dbReference type="Gene3D" id="1.10.1750.10">
    <property type="match status" value="1"/>
</dbReference>
<dbReference type="GO" id="GO:0005524">
    <property type="term" value="F:ATP binding"/>
    <property type="evidence" value="ECO:0007669"/>
    <property type="project" value="UniProtKB-KW"/>
</dbReference>
<feature type="domain" description="Chromosomal replication initiator DnaA C-terminal" evidence="11">
    <location>
        <begin position="497"/>
        <end position="566"/>
    </location>
</feature>
<dbReference type="SMART" id="SM00382">
    <property type="entry name" value="AAA"/>
    <property type="match status" value="1"/>
</dbReference>
<dbReference type="InterPro" id="IPR013159">
    <property type="entry name" value="DnaA_C"/>
</dbReference>
<evidence type="ECO:0000256" key="3">
    <source>
        <dbReference type="ARBA" id="ARBA00022741"/>
    </source>
</evidence>
<dbReference type="SMART" id="SM00760">
    <property type="entry name" value="Bac_DnaA_C"/>
    <property type="match status" value="1"/>
</dbReference>
<keyword evidence="1" id="KW-0963">Cytoplasm</keyword>
<dbReference type="PANTHER" id="PTHR30050:SF2">
    <property type="entry name" value="CHROMOSOMAL REPLICATION INITIATOR PROTEIN DNAA"/>
    <property type="match status" value="1"/>
</dbReference>
<comment type="similarity">
    <text evidence="8">Belongs to the DnaA family.</text>
</comment>
<dbReference type="GO" id="GO:0006270">
    <property type="term" value="P:DNA replication initiation"/>
    <property type="evidence" value="ECO:0007669"/>
    <property type="project" value="InterPro"/>
</dbReference>
<feature type="compositionally biased region" description="Basic and acidic residues" evidence="9">
    <location>
        <begin position="133"/>
        <end position="149"/>
    </location>
</feature>
<dbReference type="Proteomes" id="UP000006851">
    <property type="component" value="Chromosome"/>
</dbReference>
<name>F2N6T4_CORGP</name>
<evidence type="ECO:0000256" key="2">
    <source>
        <dbReference type="ARBA" id="ARBA00022705"/>
    </source>
</evidence>
<dbReference type="PANTHER" id="PTHR30050">
    <property type="entry name" value="CHROMOSOMAL REPLICATION INITIATOR PROTEIN DNAA"/>
    <property type="match status" value="1"/>
</dbReference>
<feature type="region of interest" description="Disordered" evidence="9">
    <location>
        <begin position="189"/>
        <end position="219"/>
    </location>
</feature>
<dbReference type="Gene3D" id="3.40.50.300">
    <property type="entry name" value="P-loop containing nucleotide triphosphate hydrolases"/>
    <property type="match status" value="1"/>
</dbReference>
<keyword evidence="2 7" id="KW-0235">DNA replication</keyword>
<dbReference type="InterPro" id="IPR020591">
    <property type="entry name" value="Chromosome_initiator_DnaA-like"/>
</dbReference>
<evidence type="ECO:0000259" key="10">
    <source>
        <dbReference type="SMART" id="SM00382"/>
    </source>
</evidence>
<keyword evidence="13" id="KW-1185">Reference proteome</keyword>
<dbReference type="CDD" id="cd00009">
    <property type="entry name" value="AAA"/>
    <property type="match status" value="1"/>
</dbReference>